<evidence type="ECO:0000259" key="7">
    <source>
        <dbReference type="Pfam" id="PF25944"/>
    </source>
</evidence>
<dbReference type="InterPro" id="IPR058625">
    <property type="entry name" value="MdtA-like_BSH"/>
</dbReference>
<dbReference type="RefSeq" id="WP_377120404.1">
    <property type="nucleotide sequence ID" value="NZ_JBHRSD010000002.1"/>
</dbReference>
<dbReference type="InterPro" id="IPR006143">
    <property type="entry name" value="RND_pump_MFP"/>
</dbReference>
<name>A0ABV7CFE8_9GAMM</name>
<dbReference type="SUPFAM" id="SSF111369">
    <property type="entry name" value="HlyD-like secretion proteins"/>
    <property type="match status" value="1"/>
</dbReference>
<dbReference type="Gene3D" id="1.10.287.470">
    <property type="entry name" value="Helix hairpin bin"/>
    <property type="match status" value="1"/>
</dbReference>
<dbReference type="Pfam" id="PF25917">
    <property type="entry name" value="BSH_RND"/>
    <property type="match status" value="1"/>
</dbReference>
<reference evidence="10" key="1">
    <citation type="journal article" date="2019" name="Int. J. Syst. Evol. Microbiol.">
        <title>The Global Catalogue of Microorganisms (GCM) 10K type strain sequencing project: providing services to taxonomists for standard genome sequencing and annotation.</title>
        <authorList>
            <consortium name="The Broad Institute Genomics Platform"/>
            <consortium name="The Broad Institute Genome Sequencing Center for Infectious Disease"/>
            <person name="Wu L."/>
            <person name="Ma J."/>
        </authorList>
    </citation>
    <scope>NUCLEOTIDE SEQUENCE [LARGE SCALE GENOMIC DNA]</scope>
    <source>
        <strain evidence="10">KCTC 42730</strain>
    </source>
</reference>
<dbReference type="InterPro" id="IPR058626">
    <property type="entry name" value="MdtA-like_b-barrel"/>
</dbReference>
<dbReference type="Pfam" id="PF25967">
    <property type="entry name" value="RND-MFP_C"/>
    <property type="match status" value="1"/>
</dbReference>
<keyword evidence="10" id="KW-1185">Reference proteome</keyword>
<dbReference type="Proteomes" id="UP001595453">
    <property type="component" value="Unassembled WGS sequence"/>
</dbReference>
<proteinExistence type="inferred from homology"/>
<dbReference type="Gene3D" id="2.40.50.100">
    <property type="match status" value="1"/>
</dbReference>
<sequence length="392" mass="42672">MYFTKTKRRVLAVSVIASATSLLTACQDDAANAGGHGGMPPAQVQTQAVSRTSVPFTIELPATLSGNKEVEVRARVAGIIESRNFEEGQQIQQGHSLFTLDLAPFKLEVEKAQAQLQAAKASVEQAKRERDRLEALKNERSVSKRDYDNASSAYDIAIANLASAKVALQNAELDLEYAHVKAPVSGIVGREFVSEGSYVQGPSVLLTELTETKTMRVRFGFSEREQLDMRQEVERGDLQLPTGQQFSVHLVMQNGSLYGQEGKVNFSDVRVNRYTGTSELQATIDNPNGELRPGQFVRVRLEGAVRNNAIVVPQRAVLDNGTGKFVYVAAQNEQGMTVALPAPVEVGEWVQLNGENAWVIKSGLKDGQPVIVEGMARIFFPGMPVQVSNQGA</sequence>
<dbReference type="InterPro" id="IPR058624">
    <property type="entry name" value="MdtA-like_HH"/>
</dbReference>
<dbReference type="PROSITE" id="PS51257">
    <property type="entry name" value="PROKAR_LIPOPROTEIN"/>
    <property type="match status" value="1"/>
</dbReference>
<comment type="subcellular location">
    <subcellularLocation>
        <location evidence="1">Cell inner membrane</location>
        <topology evidence="1">Lipid-anchor</topology>
    </subcellularLocation>
</comment>
<feature type="chain" id="PRO_5045494953" evidence="4">
    <location>
        <begin position="31"/>
        <end position="392"/>
    </location>
</feature>
<evidence type="ECO:0000256" key="3">
    <source>
        <dbReference type="SAM" id="Coils"/>
    </source>
</evidence>
<feature type="domain" description="Multidrug resistance protein MdtA-like beta-barrel" evidence="7">
    <location>
        <begin position="214"/>
        <end position="302"/>
    </location>
</feature>
<evidence type="ECO:0000313" key="9">
    <source>
        <dbReference type="EMBL" id="MFC3031303.1"/>
    </source>
</evidence>
<dbReference type="EMBL" id="JBHRSD010000002">
    <property type="protein sequence ID" value="MFC3031303.1"/>
    <property type="molecule type" value="Genomic_DNA"/>
</dbReference>
<evidence type="ECO:0000259" key="8">
    <source>
        <dbReference type="Pfam" id="PF25967"/>
    </source>
</evidence>
<comment type="caution">
    <text evidence="9">The sequence shown here is derived from an EMBL/GenBank/DDBJ whole genome shotgun (WGS) entry which is preliminary data.</text>
</comment>
<dbReference type="PANTHER" id="PTHR30158">
    <property type="entry name" value="ACRA/E-RELATED COMPONENT OF DRUG EFFLUX TRANSPORTER"/>
    <property type="match status" value="1"/>
</dbReference>
<dbReference type="Gene3D" id="2.40.30.170">
    <property type="match status" value="1"/>
</dbReference>
<feature type="domain" description="Multidrug resistance protein MdtA-like alpha-helical hairpin" evidence="5">
    <location>
        <begin position="110"/>
        <end position="178"/>
    </location>
</feature>
<evidence type="ECO:0000256" key="1">
    <source>
        <dbReference type="ARBA" id="ARBA00004519"/>
    </source>
</evidence>
<comment type="similarity">
    <text evidence="2">Belongs to the membrane fusion protein (MFP) (TC 8.A.1) family.</text>
</comment>
<feature type="domain" description="Multidrug resistance protein MdtA-like C-terminal permuted SH3" evidence="8">
    <location>
        <begin position="308"/>
        <end position="376"/>
    </location>
</feature>
<evidence type="ECO:0000313" key="10">
    <source>
        <dbReference type="Proteomes" id="UP001595453"/>
    </source>
</evidence>
<dbReference type="NCBIfam" id="TIGR01730">
    <property type="entry name" value="RND_mfp"/>
    <property type="match status" value="1"/>
</dbReference>
<evidence type="ECO:0000259" key="5">
    <source>
        <dbReference type="Pfam" id="PF25876"/>
    </source>
</evidence>
<dbReference type="InterPro" id="IPR058627">
    <property type="entry name" value="MdtA-like_C"/>
</dbReference>
<organism evidence="9 10">
    <name type="scientific">Pseudoalteromonas fenneropenaei</name>
    <dbReference type="NCBI Taxonomy" id="1737459"/>
    <lineage>
        <taxon>Bacteria</taxon>
        <taxon>Pseudomonadati</taxon>
        <taxon>Pseudomonadota</taxon>
        <taxon>Gammaproteobacteria</taxon>
        <taxon>Alteromonadales</taxon>
        <taxon>Pseudoalteromonadaceae</taxon>
        <taxon>Pseudoalteromonas</taxon>
    </lineage>
</organism>
<dbReference type="Pfam" id="PF25876">
    <property type="entry name" value="HH_MFP_RND"/>
    <property type="match status" value="1"/>
</dbReference>
<accession>A0ABV7CFE8</accession>
<feature type="signal peptide" evidence="4">
    <location>
        <begin position="1"/>
        <end position="30"/>
    </location>
</feature>
<protein>
    <submittedName>
        <fullName evidence="9">Efflux RND transporter periplasmic adaptor subunit</fullName>
    </submittedName>
</protein>
<keyword evidence="4" id="KW-0732">Signal</keyword>
<evidence type="ECO:0000256" key="4">
    <source>
        <dbReference type="SAM" id="SignalP"/>
    </source>
</evidence>
<keyword evidence="3" id="KW-0175">Coiled coil</keyword>
<feature type="coiled-coil region" evidence="3">
    <location>
        <begin position="109"/>
        <end position="153"/>
    </location>
</feature>
<evidence type="ECO:0000256" key="2">
    <source>
        <dbReference type="ARBA" id="ARBA00009477"/>
    </source>
</evidence>
<feature type="domain" description="Multidrug resistance protein MdtA-like barrel-sandwich hybrid" evidence="6">
    <location>
        <begin position="69"/>
        <end position="200"/>
    </location>
</feature>
<evidence type="ECO:0000259" key="6">
    <source>
        <dbReference type="Pfam" id="PF25917"/>
    </source>
</evidence>
<dbReference type="Pfam" id="PF25944">
    <property type="entry name" value="Beta-barrel_RND"/>
    <property type="match status" value="1"/>
</dbReference>
<dbReference type="Gene3D" id="2.40.420.20">
    <property type="match status" value="1"/>
</dbReference>
<gene>
    <name evidence="9" type="ORF">ACFOEE_02020</name>
</gene>